<dbReference type="VEuPathDB" id="FungiDB:BON22_2151"/>
<dbReference type="InterPro" id="IPR003604">
    <property type="entry name" value="Matrin/U1-like-C_Znf_C2H2"/>
</dbReference>
<dbReference type="InterPro" id="IPR051964">
    <property type="entry name" value="Chaperone_stress_response"/>
</dbReference>
<dbReference type="PROSITE" id="PS00028">
    <property type="entry name" value="ZINC_FINGER_C2H2_1"/>
    <property type="match status" value="2"/>
</dbReference>
<keyword evidence="2 4" id="KW-0863">Zinc-finger</keyword>
<feature type="compositionally biased region" description="Basic and acidic residues" evidence="5">
    <location>
        <begin position="517"/>
        <end position="528"/>
    </location>
</feature>
<dbReference type="Pfam" id="PF21884">
    <property type="entry name" value="ZUO1-like_ZHD"/>
    <property type="match status" value="1"/>
</dbReference>
<dbReference type="PhylomeDB" id="A0A061ATY4"/>
<name>A0A061ATY4_CYBFA</name>
<keyword evidence="3" id="KW-0862">Zinc</keyword>
<dbReference type="InterPro" id="IPR036869">
    <property type="entry name" value="J_dom_sf"/>
</dbReference>
<dbReference type="PANTHER" id="PTHR44029">
    <property type="entry name" value="DNAJ HOMOLOG SUBFAMILY C MEMBER 21"/>
    <property type="match status" value="1"/>
</dbReference>
<dbReference type="Pfam" id="PF00226">
    <property type="entry name" value="DnaJ"/>
    <property type="match status" value="1"/>
</dbReference>
<dbReference type="PRINTS" id="PR00625">
    <property type="entry name" value="JDOMAIN"/>
</dbReference>
<dbReference type="Gene3D" id="1.10.287.110">
    <property type="entry name" value="DnaJ domain"/>
    <property type="match status" value="1"/>
</dbReference>
<dbReference type="Gene3D" id="3.30.160.60">
    <property type="entry name" value="Classic Zinc Finger"/>
    <property type="match status" value="1"/>
</dbReference>
<dbReference type="OrthoDB" id="5894at2759"/>
<dbReference type="PANTHER" id="PTHR44029:SF1">
    <property type="entry name" value="DNAJ HOMOLOG SUBFAMILY C MEMBER 21"/>
    <property type="match status" value="1"/>
</dbReference>
<dbReference type="InterPro" id="IPR018253">
    <property type="entry name" value="DnaJ_domain_CS"/>
</dbReference>
<dbReference type="InterPro" id="IPR054076">
    <property type="entry name" value="ZUO1-like_ZHD"/>
</dbReference>
<evidence type="ECO:0000259" key="7">
    <source>
        <dbReference type="PROSITE" id="PS50157"/>
    </source>
</evidence>
<evidence type="ECO:0000256" key="2">
    <source>
        <dbReference type="ARBA" id="ARBA00022771"/>
    </source>
</evidence>
<dbReference type="InterPro" id="IPR022755">
    <property type="entry name" value="Znf_C2H2_jaz"/>
</dbReference>
<keyword evidence="1" id="KW-0479">Metal-binding</keyword>
<evidence type="ECO:0000313" key="8">
    <source>
        <dbReference type="EMBL" id="CDR40642.1"/>
    </source>
</evidence>
<dbReference type="InterPro" id="IPR036236">
    <property type="entry name" value="Znf_C2H2_sf"/>
</dbReference>
<dbReference type="SMART" id="SM00451">
    <property type="entry name" value="ZnF_U1"/>
    <property type="match status" value="2"/>
</dbReference>
<protein>
    <submittedName>
        <fullName evidence="8">CYFA0S05e02784g1_1</fullName>
    </submittedName>
</protein>
<dbReference type="InterPro" id="IPR013087">
    <property type="entry name" value="Znf_C2H2_type"/>
</dbReference>
<sequence length="618" mass="70699">MKTDYYELMGVSTSTTESELKKAYRKMALLYHPDKNPDNVEEATQRFAEIRLAYEVLSDPQERAWYDAHKSQILREDTDGGVNDQEEYVEPEVAGTTVDEIYKFFDPSLYTRKDESPAGMYQIIKRVFNKLASEEILAGRQLGLDGYSQYQDDDPDDEVNVLYPKFGNSKSDYGSEVRRFYQVWANFSTVKTFSWKDEYRYSTAGDRRTRRAMERENKKTRDIARREFNEAVRSFVSFVKKRDPRVKEGAAKFEQERKRKQQEDLRKQIERDRAAHAAQMGQYREQSWQALDNEDLAEMERHFVSDSSDDAEPEDPQLYECVICDKTFKTEKQFKSHENSAKHKKLLKQLKWEMRQEGITLGIDPVSEESDFVSADEANEEDGIADTEDLDVEVDESTATGDDLDHELRKIEEQLKNLETNDDDDDDDNDDNDTDDEGEIDNDAESYSRIGIDDKLDADIEIDDNIDSGVDDDIAHEVDEVAAAPKKLSKKEKKKQKYASSPPATRAQFAVEEEDELSKLAKALEEGKTFAIDESDDDWGTSKKDKKDKKKKNKGTSSVSGTASPAQTSEPKEKSTGAEICTVCSSTFPSRNKLFQHVNATGHALAPSKKSNKNKKKK</sequence>
<evidence type="ECO:0000259" key="6">
    <source>
        <dbReference type="PROSITE" id="PS50076"/>
    </source>
</evidence>
<evidence type="ECO:0000256" key="1">
    <source>
        <dbReference type="ARBA" id="ARBA00022723"/>
    </source>
</evidence>
<dbReference type="SMART" id="SM00271">
    <property type="entry name" value="DnaJ"/>
    <property type="match status" value="1"/>
</dbReference>
<dbReference type="SUPFAM" id="SSF57667">
    <property type="entry name" value="beta-beta-alpha zinc fingers"/>
    <property type="match status" value="1"/>
</dbReference>
<accession>A0A061ATY4</accession>
<evidence type="ECO:0000256" key="4">
    <source>
        <dbReference type="PROSITE-ProRule" id="PRU00042"/>
    </source>
</evidence>
<dbReference type="GO" id="GO:0003676">
    <property type="term" value="F:nucleic acid binding"/>
    <property type="evidence" value="ECO:0007669"/>
    <property type="project" value="InterPro"/>
</dbReference>
<dbReference type="PROSITE" id="PS50076">
    <property type="entry name" value="DNAJ_2"/>
    <property type="match status" value="1"/>
</dbReference>
<feature type="compositionally biased region" description="Acidic residues" evidence="5">
    <location>
        <begin position="420"/>
        <end position="444"/>
    </location>
</feature>
<feature type="domain" description="J" evidence="6">
    <location>
        <begin position="4"/>
        <end position="70"/>
    </location>
</feature>
<proteinExistence type="predicted"/>
<dbReference type="GO" id="GO:0005737">
    <property type="term" value="C:cytoplasm"/>
    <property type="evidence" value="ECO:0007669"/>
    <property type="project" value="TreeGrafter"/>
</dbReference>
<dbReference type="PROSITE" id="PS50157">
    <property type="entry name" value="ZINC_FINGER_C2H2_2"/>
    <property type="match status" value="1"/>
</dbReference>
<organism evidence="8">
    <name type="scientific">Cyberlindnera fabianii</name>
    <name type="common">Yeast</name>
    <name type="synonym">Hansenula fabianii</name>
    <dbReference type="NCBI Taxonomy" id="36022"/>
    <lineage>
        <taxon>Eukaryota</taxon>
        <taxon>Fungi</taxon>
        <taxon>Dikarya</taxon>
        <taxon>Ascomycota</taxon>
        <taxon>Saccharomycotina</taxon>
        <taxon>Saccharomycetes</taxon>
        <taxon>Phaffomycetales</taxon>
        <taxon>Phaffomycetaceae</taxon>
        <taxon>Cyberlindnera</taxon>
    </lineage>
</organism>
<feature type="compositionally biased region" description="Basic residues" evidence="5">
    <location>
        <begin position="487"/>
        <end position="497"/>
    </location>
</feature>
<feature type="domain" description="C2H2-type" evidence="7">
    <location>
        <begin position="319"/>
        <end position="343"/>
    </location>
</feature>
<dbReference type="FunFam" id="1.10.287.110:FF:000046">
    <property type="entry name" value="dnaJ homolog subfamily C member 21"/>
    <property type="match status" value="1"/>
</dbReference>
<reference evidence="8" key="1">
    <citation type="journal article" date="2014" name="Genome Announc.">
        <title>Genome sequence of the yeast Cyberlindnera fabianii (Hansenula fabianii).</title>
        <authorList>
            <person name="Freel K.C."/>
            <person name="Sarilar V."/>
            <person name="Neuveglise C."/>
            <person name="Devillers H."/>
            <person name="Friedrich A."/>
            <person name="Schacherer J."/>
        </authorList>
    </citation>
    <scope>NUCLEOTIDE SEQUENCE</scope>
    <source>
        <strain evidence="8">YJS4271</strain>
    </source>
</reference>
<feature type="region of interest" description="Disordered" evidence="5">
    <location>
        <begin position="599"/>
        <end position="618"/>
    </location>
</feature>
<dbReference type="SUPFAM" id="SSF46565">
    <property type="entry name" value="Chaperone J-domain"/>
    <property type="match status" value="1"/>
</dbReference>
<dbReference type="AlphaFoldDB" id="A0A061ATY4"/>
<gene>
    <name evidence="8" type="ORF">CYFA0S_05e02784g</name>
</gene>
<evidence type="ECO:0000256" key="3">
    <source>
        <dbReference type="ARBA" id="ARBA00022833"/>
    </source>
</evidence>
<dbReference type="PROSITE" id="PS00636">
    <property type="entry name" value="DNAJ_1"/>
    <property type="match status" value="1"/>
</dbReference>
<evidence type="ECO:0000256" key="5">
    <source>
        <dbReference type="SAM" id="MobiDB-lite"/>
    </source>
</evidence>
<feature type="compositionally biased region" description="Acidic residues" evidence="5">
    <location>
        <begin position="377"/>
        <end position="396"/>
    </location>
</feature>
<dbReference type="InterPro" id="IPR001623">
    <property type="entry name" value="DnaJ_domain"/>
</dbReference>
<feature type="region of interest" description="Disordered" evidence="5">
    <location>
        <begin position="362"/>
        <end position="454"/>
    </location>
</feature>
<dbReference type="Pfam" id="PF12171">
    <property type="entry name" value="zf-C2H2_jaz"/>
    <property type="match status" value="1"/>
</dbReference>
<dbReference type="EMBL" id="LK052890">
    <property type="protein sequence ID" value="CDR40642.1"/>
    <property type="molecule type" value="Genomic_DNA"/>
</dbReference>
<dbReference type="CDD" id="cd06257">
    <property type="entry name" value="DnaJ"/>
    <property type="match status" value="1"/>
</dbReference>
<dbReference type="GO" id="GO:0008270">
    <property type="term" value="F:zinc ion binding"/>
    <property type="evidence" value="ECO:0007669"/>
    <property type="project" value="UniProtKB-KW"/>
</dbReference>
<dbReference type="SMART" id="SM00355">
    <property type="entry name" value="ZnF_C2H2"/>
    <property type="match status" value="2"/>
</dbReference>
<feature type="compositionally biased region" description="Basic and acidic residues" evidence="5">
    <location>
        <begin position="406"/>
        <end position="416"/>
    </location>
</feature>
<feature type="region of interest" description="Disordered" evidence="5">
    <location>
        <begin position="477"/>
        <end position="578"/>
    </location>
</feature>